<dbReference type="SUPFAM" id="SSF101790">
    <property type="entry name" value="Aminomethyltransferase beta-barrel domain"/>
    <property type="match status" value="1"/>
</dbReference>
<dbReference type="InterPro" id="IPR013977">
    <property type="entry name" value="GcvT_C"/>
</dbReference>
<evidence type="ECO:0000256" key="5">
    <source>
        <dbReference type="ARBA" id="ARBA00031395"/>
    </source>
</evidence>
<feature type="domain" description="GCVT N-terminal" evidence="9">
    <location>
        <begin position="8"/>
        <end position="258"/>
    </location>
</feature>
<sequence length="363" mass="39229">MGLRTPLFAEHERLGARIVPFGGWDMPLHYGSQLEEHHAVRRHAGVFDVSHMQPVDLAGPGARDFLRYLLANDVAKLKVPGKALYSCMCNDQGGVVDDLIVYYRGPERYRLVVNAGTADKDLDWMQAHAAGFDLAIDRRRDLAMIAVQGPEARALTAPLLPADCREAALALKPFFAADGEHWFVGCTGYTGEDGFEVMLPAADAPGLWRGLISAGVQPCGLGARDTLRLEAGMNLYGQDMDETVGPLEAGLGWTIAWEPTERDFVGRAALTAVRDDPAHRVFVGLLLTGRGVLRGHQKVFSDGREVGEISSGGFSPTLERSIAFARIVPGIGADCTVDIRGKQVPARVVKTTFVRNGSAVQAL</sequence>
<dbReference type="GO" id="GO:0008483">
    <property type="term" value="F:transaminase activity"/>
    <property type="evidence" value="ECO:0007669"/>
    <property type="project" value="UniProtKB-KW"/>
</dbReference>
<dbReference type="InterPro" id="IPR028896">
    <property type="entry name" value="GcvT/YgfZ/DmdA"/>
</dbReference>
<keyword evidence="12" id="KW-1185">Reference proteome</keyword>
<name>A0A2K8UCY2_9GAMM</name>
<dbReference type="NCBIfam" id="NF001567">
    <property type="entry name" value="PRK00389.1"/>
    <property type="match status" value="1"/>
</dbReference>
<dbReference type="Proteomes" id="UP000232638">
    <property type="component" value="Chromosome"/>
</dbReference>
<evidence type="ECO:0000313" key="11">
    <source>
        <dbReference type="EMBL" id="AUB83357.1"/>
    </source>
</evidence>
<dbReference type="InterPro" id="IPR029043">
    <property type="entry name" value="GcvT/YgfZ_C"/>
</dbReference>
<organism evidence="11 12">
    <name type="scientific">Candidatus Thiodictyon syntrophicum</name>
    <dbReference type="NCBI Taxonomy" id="1166950"/>
    <lineage>
        <taxon>Bacteria</taxon>
        <taxon>Pseudomonadati</taxon>
        <taxon>Pseudomonadota</taxon>
        <taxon>Gammaproteobacteria</taxon>
        <taxon>Chromatiales</taxon>
        <taxon>Chromatiaceae</taxon>
        <taxon>Thiodictyon</taxon>
    </lineage>
</organism>
<dbReference type="FunFam" id="4.10.1250.10:FF:000001">
    <property type="entry name" value="Aminomethyltransferase"/>
    <property type="match status" value="1"/>
</dbReference>
<evidence type="ECO:0000256" key="3">
    <source>
        <dbReference type="ARBA" id="ARBA00022576"/>
    </source>
</evidence>
<evidence type="ECO:0000256" key="6">
    <source>
        <dbReference type="ARBA" id="ARBA00047665"/>
    </source>
</evidence>
<dbReference type="PANTHER" id="PTHR43757">
    <property type="entry name" value="AMINOMETHYLTRANSFERASE"/>
    <property type="match status" value="1"/>
</dbReference>
<dbReference type="InterPro" id="IPR006223">
    <property type="entry name" value="GcvT"/>
</dbReference>
<feature type="domain" description="Aminomethyltransferase C-terminal" evidence="10">
    <location>
        <begin position="280"/>
        <end position="354"/>
    </location>
</feature>
<dbReference type="GO" id="GO:0005960">
    <property type="term" value="C:glycine cleavage complex"/>
    <property type="evidence" value="ECO:0007669"/>
    <property type="project" value="InterPro"/>
</dbReference>
<dbReference type="KEGG" id="tsy:THSYN_22045"/>
<dbReference type="InterPro" id="IPR027266">
    <property type="entry name" value="TrmE/GcvT-like"/>
</dbReference>
<evidence type="ECO:0000256" key="8">
    <source>
        <dbReference type="PIRSR" id="PIRSR006487-1"/>
    </source>
</evidence>
<reference evidence="11 12" key="1">
    <citation type="submission" date="2017-03" db="EMBL/GenBank/DDBJ databases">
        <title>Complete genome sequence of Candidatus 'Thiodictyon syntrophicum' sp. nov. strain Cad16T, a photolithoautotroph purple sulfur bacterium isolated from an alpine meromictic lake.</title>
        <authorList>
            <person name="Luedin S.M."/>
            <person name="Pothier J.F."/>
            <person name="Danza F."/>
            <person name="Storelli N."/>
            <person name="Wittwer M."/>
            <person name="Tonolla M."/>
        </authorList>
    </citation>
    <scope>NUCLEOTIDE SEQUENCE [LARGE SCALE GENOMIC DNA]</scope>
    <source>
        <strain evidence="11 12">Cad16T</strain>
    </source>
</reference>
<evidence type="ECO:0000256" key="4">
    <source>
        <dbReference type="ARBA" id="ARBA00022679"/>
    </source>
</evidence>
<dbReference type="SUPFAM" id="SSF103025">
    <property type="entry name" value="Folate-binding domain"/>
    <property type="match status" value="1"/>
</dbReference>
<dbReference type="GO" id="GO:0004047">
    <property type="term" value="F:aminomethyltransferase activity"/>
    <property type="evidence" value="ECO:0007669"/>
    <property type="project" value="UniProtKB-UniRule"/>
</dbReference>
<dbReference type="OrthoDB" id="9774591at2"/>
<evidence type="ECO:0000256" key="1">
    <source>
        <dbReference type="ARBA" id="ARBA00008609"/>
    </source>
</evidence>
<accession>A0A2K8UCY2</accession>
<comment type="function">
    <text evidence="7">The glycine cleavage system catalyzes the degradation of glycine.</text>
</comment>
<dbReference type="InterPro" id="IPR022903">
    <property type="entry name" value="GcvT_bac"/>
</dbReference>
<gene>
    <name evidence="7" type="primary">gcvT</name>
    <name evidence="11" type="ORF">THSYN_22045</name>
</gene>
<evidence type="ECO:0000256" key="2">
    <source>
        <dbReference type="ARBA" id="ARBA00012616"/>
    </source>
</evidence>
<dbReference type="EC" id="2.1.2.10" evidence="2 7"/>
<dbReference type="Pfam" id="PF01571">
    <property type="entry name" value="GCV_T"/>
    <property type="match status" value="1"/>
</dbReference>
<comment type="subunit">
    <text evidence="7">The glycine cleavage system is composed of four proteins: P, T, L and H.</text>
</comment>
<dbReference type="AlphaFoldDB" id="A0A2K8UCY2"/>
<dbReference type="PIRSF" id="PIRSF006487">
    <property type="entry name" value="GcvT"/>
    <property type="match status" value="1"/>
</dbReference>
<evidence type="ECO:0000313" key="12">
    <source>
        <dbReference type="Proteomes" id="UP000232638"/>
    </source>
</evidence>
<dbReference type="Pfam" id="PF08669">
    <property type="entry name" value="GCV_T_C"/>
    <property type="match status" value="1"/>
</dbReference>
<protein>
    <recommendedName>
        <fullName evidence="2 7">Aminomethyltransferase</fullName>
        <ecNumber evidence="2 7">2.1.2.10</ecNumber>
    </recommendedName>
    <alternativeName>
        <fullName evidence="5 7">Glycine cleavage system T protein</fullName>
    </alternativeName>
</protein>
<dbReference type="Gene3D" id="2.40.30.110">
    <property type="entry name" value="Aminomethyltransferase beta-barrel domains"/>
    <property type="match status" value="1"/>
</dbReference>
<comment type="catalytic activity">
    <reaction evidence="6 7">
        <text>N(6)-[(R)-S(8)-aminomethyldihydrolipoyl]-L-lysyl-[protein] + (6S)-5,6,7,8-tetrahydrofolate = N(6)-[(R)-dihydrolipoyl]-L-lysyl-[protein] + (6R)-5,10-methylene-5,6,7,8-tetrahydrofolate + NH4(+)</text>
        <dbReference type="Rhea" id="RHEA:16945"/>
        <dbReference type="Rhea" id="RHEA-COMP:10475"/>
        <dbReference type="Rhea" id="RHEA-COMP:10492"/>
        <dbReference type="ChEBI" id="CHEBI:15636"/>
        <dbReference type="ChEBI" id="CHEBI:28938"/>
        <dbReference type="ChEBI" id="CHEBI:57453"/>
        <dbReference type="ChEBI" id="CHEBI:83100"/>
        <dbReference type="ChEBI" id="CHEBI:83143"/>
        <dbReference type="EC" id="2.1.2.10"/>
    </reaction>
</comment>
<dbReference type="GO" id="GO:0019464">
    <property type="term" value="P:glycine decarboxylation via glycine cleavage system"/>
    <property type="evidence" value="ECO:0007669"/>
    <property type="project" value="UniProtKB-UniRule"/>
</dbReference>
<dbReference type="FunFam" id="3.30.70.1400:FF:000001">
    <property type="entry name" value="Aminomethyltransferase"/>
    <property type="match status" value="1"/>
</dbReference>
<feature type="binding site" evidence="8">
    <location>
        <position position="196"/>
    </location>
    <ligand>
        <name>substrate</name>
    </ligand>
</feature>
<dbReference type="EMBL" id="CP020370">
    <property type="protein sequence ID" value="AUB83357.1"/>
    <property type="molecule type" value="Genomic_DNA"/>
</dbReference>
<dbReference type="PANTHER" id="PTHR43757:SF2">
    <property type="entry name" value="AMINOMETHYLTRANSFERASE, MITOCHONDRIAL"/>
    <property type="match status" value="1"/>
</dbReference>
<dbReference type="InterPro" id="IPR006222">
    <property type="entry name" value="GCVT_N"/>
</dbReference>
<comment type="similarity">
    <text evidence="1 7">Belongs to the GcvT family.</text>
</comment>
<dbReference type="Gene3D" id="4.10.1250.10">
    <property type="entry name" value="Aminomethyltransferase fragment"/>
    <property type="match status" value="1"/>
</dbReference>
<dbReference type="GO" id="GO:0005829">
    <property type="term" value="C:cytosol"/>
    <property type="evidence" value="ECO:0007669"/>
    <property type="project" value="TreeGrafter"/>
</dbReference>
<dbReference type="RefSeq" id="WP_100921047.1">
    <property type="nucleotide sequence ID" value="NZ_CP020370.1"/>
</dbReference>
<dbReference type="NCBIfam" id="TIGR00528">
    <property type="entry name" value="gcvT"/>
    <property type="match status" value="1"/>
</dbReference>
<keyword evidence="4 7" id="KW-0808">Transferase</keyword>
<keyword evidence="3 7" id="KW-0032">Aminotransferase</keyword>
<proteinExistence type="inferred from homology"/>
<dbReference type="HAMAP" id="MF_00259">
    <property type="entry name" value="GcvT"/>
    <property type="match status" value="1"/>
</dbReference>
<evidence type="ECO:0000256" key="7">
    <source>
        <dbReference type="HAMAP-Rule" id="MF_00259"/>
    </source>
</evidence>
<evidence type="ECO:0000259" key="10">
    <source>
        <dbReference type="Pfam" id="PF08669"/>
    </source>
</evidence>
<evidence type="ECO:0000259" key="9">
    <source>
        <dbReference type="Pfam" id="PF01571"/>
    </source>
</evidence>
<dbReference type="Gene3D" id="3.30.70.1400">
    <property type="entry name" value="Aminomethyltransferase beta-barrel domains"/>
    <property type="match status" value="1"/>
</dbReference>
<dbReference type="Gene3D" id="3.30.1360.120">
    <property type="entry name" value="Probable tRNA modification gtpase trme, domain 1"/>
    <property type="match status" value="1"/>
</dbReference>